<gene>
    <name evidence="7" type="ORF">BHQ18_14780</name>
</gene>
<feature type="transmembrane region" description="Helical" evidence="5">
    <location>
        <begin position="104"/>
        <end position="124"/>
    </location>
</feature>
<dbReference type="OrthoDB" id="9781469at2"/>
<evidence type="ECO:0000259" key="6">
    <source>
        <dbReference type="PROSITE" id="PS50850"/>
    </source>
</evidence>
<dbReference type="Proteomes" id="UP000094053">
    <property type="component" value="Unassembled WGS sequence"/>
</dbReference>
<feature type="transmembrane region" description="Helical" evidence="5">
    <location>
        <begin position="194"/>
        <end position="212"/>
    </location>
</feature>
<feature type="transmembrane region" description="Helical" evidence="5">
    <location>
        <begin position="321"/>
        <end position="341"/>
    </location>
</feature>
<dbReference type="CDD" id="cd17321">
    <property type="entry name" value="MFS_MMR_MDR_like"/>
    <property type="match status" value="1"/>
</dbReference>
<feature type="transmembrane region" description="Helical" evidence="5">
    <location>
        <begin position="469"/>
        <end position="488"/>
    </location>
</feature>
<dbReference type="EMBL" id="MIHA01000010">
    <property type="protein sequence ID" value="ODQ89260.1"/>
    <property type="molecule type" value="Genomic_DNA"/>
</dbReference>
<sequence length="513" mass="52535">MSAREKWTLAVSCLTVALVVGSMAALYTALAPIATETGATQTQLTWVVDGYTLVLACLLLPAGAMGDRYGRRRVLAVGLAVFAGASLIPLFASDPTWIIASRSLAGAGAALMMPSTLSIMTATFPAAHRGRAVGMWAGVAGSGAIIGLLCSGMLLRWWSWTSIFIAFAVAGAALLLAACTVPESRQEVRRRMDIVGSAAVVAAIALIVVGLIEAPSRGWADPVVLMLFAGGAVATLVFGAVELRIEHPLLDLRLFGDRIFGGAALSVGLQFLVMFGLAFLIVQYLQLILGYGALESAVAIAPLGVPLVGISVLAPWLEPRVGLRLLTVPGFLLVAAGLYLTSRLTVDAVYLDVLWPLLLLGAGMGLCMAPATTAIMTATPADDHGVGAAVNDAAREVGAAIGIAVAGSILATGYSNRIASALEHVPASARGAAADSPAAALEVAQTLGAAGARLSEAAQAAFVDGHSNAALVLSLVTAASALVLALWIPEREPAAYGRHAKREDVEARPIPVG</sequence>
<dbReference type="InterPro" id="IPR011701">
    <property type="entry name" value="MFS"/>
</dbReference>
<keyword evidence="8" id="KW-1185">Reference proteome</keyword>
<keyword evidence="4 5" id="KW-0472">Membrane</keyword>
<evidence type="ECO:0000256" key="2">
    <source>
        <dbReference type="ARBA" id="ARBA00022692"/>
    </source>
</evidence>
<evidence type="ECO:0000313" key="7">
    <source>
        <dbReference type="EMBL" id="ODQ89260.1"/>
    </source>
</evidence>
<keyword evidence="3 5" id="KW-1133">Transmembrane helix</keyword>
<comment type="subcellular location">
    <subcellularLocation>
        <location evidence="1">Cell membrane</location>
        <topology evidence="1">Multi-pass membrane protein</topology>
    </subcellularLocation>
</comment>
<dbReference type="PANTHER" id="PTHR42718:SF42">
    <property type="entry name" value="EXPORT PROTEIN"/>
    <property type="match status" value="1"/>
</dbReference>
<dbReference type="AlphaFoldDB" id="A0A1E3RHB6"/>
<accession>A0A1E3RHB6</accession>
<dbReference type="InterPro" id="IPR036259">
    <property type="entry name" value="MFS_trans_sf"/>
</dbReference>
<dbReference type="InterPro" id="IPR020846">
    <property type="entry name" value="MFS_dom"/>
</dbReference>
<name>A0A1E3RHB6_MYCFV</name>
<dbReference type="GO" id="GO:0022857">
    <property type="term" value="F:transmembrane transporter activity"/>
    <property type="evidence" value="ECO:0007669"/>
    <property type="project" value="InterPro"/>
</dbReference>
<evidence type="ECO:0000256" key="5">
    <source>
        <dbReference type="SAM" id="Phobius"/>
    </source>
</evidence>
<evidence type="ECO:0000256" key="1">
    <source>
        <dbReference type="ARBA" id="ARBA00004651"/>
    </source>
</evidence>
<dbReference type="GO" id="GO:0005886">
    <property type="term" value="C:plasma membrane"/>
    <property type="evidence" value="ECO:0007669"/>
    <property type="project" value="UniProtKB-SubCell"/>
</dbReference>
<reference evidence="8" key="1">
    <citation type="submission" date="2016-09" db="EMBL/GenBank/DDBJ databases">
        <authorList>
            <person name="Greninger A.L."/>
            <person name="Jerome K.R."/>
            <person name="Mcnair B."/>
            <person name="Wallis C."/>
            <person name="Fang F."/>
        </authorList>
    </citation>
    <scope>NUCLEOTIDE SEQUENCE [LARGE SCALE GENOMIC DNA]</scope>
    <source>
        <strain evidence="8">M6</strain>
    </source>
</reference>
<feature type="transmembrane region" description="Helical" evidence="5">
    <location>
        <begin position="288"/>
        <end position="314"/>
    </location>
</feature>
<proteinExistence type="predicted"/>
<feature type="transmembrane region" description="Helical" evidence="5">
    <location>
        <begin position="224"/>
        <end position="241"/>
    </location>
</feature>
<dbReference type="RefSeq" id="WP_069414388.1">
    <property type="nucleotide sequence ID" value="NZ_JACKUL010000020.1"/>
</dbReference>
<feature type="transmembrane region" description="Helical" evidence="5">
    <location>
        <begin position="44"/>
        <end position="62"/>
    </location>
</feature>
<evidence type="ECO:0000256" key="4">
    <source>
        <dbReference type="ARBA" id="ARBA00023136"/>
    </source>
</evidence>
<dbReference type="Gene3D" id="1.20.1250.20">
    <property type="entry name" value="MFS general substrate transporter like domains"/>
    <property type="match status" value="1"/>
</dbReference>
<dbReference type="PROSITE" id="PS50850">
    <property type="entry name" value="MFS"/>
    <property type="match status" value="1"/>
</dbReference>
<evidence type="ECO:0000313" key="8">
    <source>
        <dbReference type="Proteomes" id="UP000094053"/>
    </source>
</evidence>
<evidence type="ECO:0000256" key="3">
    <source>
        <dbReference type="ARBA" id="ARBA00022989"/>
    </source>
</evidence>
<feature type="transmembrane region" description="Helical" evidence="5">
    <location>
        <begin position="163"/>
        <end position="182"/>
    </location>
</feature>
<feature type="transmembrane region" description="Helical" evidence="5">
    <location>
        <begin position="353"/>
        <end position="376"/>
    </location>
</feature>
<dbReference type="PANTHER" id="PTHR42718">
    <property type="entry name" value="MAJOR FACILITATOR SUPERFAMILY MULTIDRUG TRANSPORTER MFSC"/>
    <property type="match status" value="1"/>
</dbReference>
<dbReference type="SUPFAM" id="SSF103473">
    <property type="entry name" value="MFS general substrate transporter"/>
    <property type="match status" value="1"/>
</dbReference>
<keyword evidence="2 5" id="KW-0812">Transmembrane</keyword>
<dbReference type="STRING" id="1776.BHQ18_14780"/>
<feature type="transmembrane region" description="Helical" evidence="5">
    <location>
        <begin position="136"/>
        <end position="157"/>
    </location>
</feature>
<organism evidence="7 8">
    <name type="scientific">Mycolicibacterium flavescens</name>
    <name type="common">Mycobacterium flavescens</name>
    <dbReference type="NCBI Taxonomy" id="1776"/>
    <lineage>
        <taxon>Bacteria</taxon>
        <taxon>Bacillati</taxon>
        <taxon>Actinomycetota</taxon>
        <taxon>Actinomycetes</taxon>
        <taxon>Mycobacteriales</taxon>
        <taxon>Mycobacteriaceae</taxon>
        <taxon>Mycolicibacterium</taxon>
    </lineage>
</organism>
<feature type="domain" description="Major facilitator superfamily (MFS) profile" evidence="6">
    <location>
        <begin position="8"/>
        <end position="492"/>
    </location>
</feature>
<comment type="caution">
    <text evidence="7">The sequence shown here is derived from an EMBL/GenBank/DDBJ whole genome shotgun (WGS) entry which is preliminary data.</text>
</comment>
<feature type="transmembrane region" description="Helical" evidence="5">
    <location>
        <begin position="74"/>
        <end position="92"/>
    </location>
</feature>
<feature type="transmembrane region" description="Helical" evidence="5">
    <location>
        <begin position="397"/>
        <end position="415"/>
    </location>
</feature>
<dbReference type="Gene3D" id="1.20.1720.10">
    <property type="entry name" value="Multidrug resistance protein D"/>
    <property type="match status" value="1"/>
</dbReference>
<protein>
    <submittedName>
        <fullName evidence="7">MFS transporter</fullName>
    </submittedName>
</protein>
<feature type="transmembrane region" description="Helical" evidence="5">
    <location>
        <begin position="262"/>
        <end position="282"/>
    </location>
</feature>
<dbReference type="Pfam" id="PF07690">
    <property type="entry name" value="MFS_1"/>
    <property type="match status" value="1"/>
</dbReference>